<comment type="similarity">
    <text evidence="1">Belongs to the DnaB/DnaD family.</text>
</comment>
<dbReference type="SUPFAM" id="SSF46785">
    <property type="entry name" value="Winged helix' DNA-binding domain"/>
    <property type="match status" value="1"/>
</dbReference>
<dbReference type="PANTHER" id="PTHR37293">
    <property type="entry name" value="PHAGE REPLICATION PROTEIN-RELATED"/>
    <property type="match status" value="1"/>
</dbReference>
<dbReference type="EMBL" id="BMFV01000007">
    <property type="protein sequence ID" value="GGH78854.1"/>
    <property type="molecule type" value="Genomic_DNA"/>
</dbReference>
<reference evidence="5" key="1">
    <citation type="journal article" date="2014" name="Int. J. Syst. Evol. Microbiol.">
        <title>Complete genome sequence of Corynebacterium casei LMG S-19264T (=DSM 44701T), isolated from a smear-ripened cheese.</title>
        <authorList>
            <consortium name="US DOE Joint Genome Institute (JGI-PGF)"/>
            <person name="Walter F."/>
            <person name="Albersmeier A."/>
            <person name="Kalinowski J."/>
            <person name="Ruckert C."/>
        </authorList>
    </citation>
    <scope>NUCLEOTIDE SEQUENCE</scope>
    <source>
        <strain evidence="5">CGMCC 1.12777</strain>
    </source>
</reference>
<dbReference type="SUPFAM" id="SSF158499">
    <property type="entry name" value="DnaD domain-like"/>
    <property type="match status" value="1"/>
</dbReference>
<gene>
    <name evidence="5" type="ORF">GCM10007096_12910</name>
</gene>
<comment type="caution">
    <text evidence="5">The sequence shown here is derived from an EMBL/GenBank/DDBJ whole genome shotgun (WGS) entry which is preliminary data.</text>
</comment>
<dbReference type="AlphaFoldDB" id="A0A8J2ZV87"/>
<reference evidence="5" key="2">
    <citation type="submission" date="2020-09" db="EMBL/GenBank/DDBJ databases">
        <authorList>
            <person name="Sun Q."/>
            <person name="Zhou Y."/>
        </authorList>
    </citation>
    <scope>NUCLEOTIDE SEQUENCE</scope>
    <source>
        <strain evidence="5">CGMCC 1.12777</strain>
    </source>
</reference>
<dbReference type="Pfam" id="PF21984">
    <property type="entry name" value="DnaD_N"/>
    <property type="match status" value="1"/>
</dbReference>
<sequence length="234" mass="27333">MMEKELLIEFLTNGGLTIPRLLIENYSELGLNEEQCLMVIHIYSFIKEGNTFPTPDELARRMSCDSSQCSNHLRMLVQSGFLEIKQEKDRSVYTESYSLDPLWERLISLKFLTKNTETKMEQEDALYTIFEKEFGRPLSPMECESLTMWMDQDQHSPEMITAALREAVISGKLNFRYIDRILFDWKKSGVRTLAQAKSHGEKIRGRYTATSSKKPSDKPNHRQTKIPMYNWLDN</sequence>
<feature type="domain" description="DnaB/C C-terminal" evidence="3">
    <location>
        <begin position="127"/>
        <end position="199"/>
    </location>
</feature>
<dbReference type="NCBIfam" id="TIGR01446">
    <property type="entry name" value="DnaD_dom"/>
    <property type="match status" value="1"/>
</dbReference>
<dbReference type="InterPro" id="IPR034829">
    <property type="entry name" value="DnaD-like_sf"/>
</dbReference>
<accession>A0A8J2ZV87</accession>
<dbReference type="InterPro" id="IPR006343">
    <property type="entry name" value="DnaB/C_C"/>
</dbReference>
<proteinExistence type="inferred from homology"/>
<dbReference type="InterPro" id="IPR036388">
    <property type="entry name" value="WH-like_DNA-bd_sf"/>
</dbReference>
<dbReference type="InterPro" id="IPR036390">
    <property type="entry name" value="WH_DNA-bd_sf"/>
</dbReference>
<evidence type="ECO:0000259" key="4">
    <source>
        <dbReference type="Pfam" id="PF21984"/>
    </source>
</evidence>
<dbReference type="InterPro" id="IPR053843">
    <property type="entry name" value="DnaD_N"/>
</dbReference>
<name>A0A8J2ZV87_9BACL</name>
<evidence type="ECO:0000313" key="5">
    <source>
        <dbReference type="EMBL" id="GGH78854.1"/>
    </source>
</evidence>
<evidence type="ECO:0000256" key="1">
    <source>
        <dbReference type="ARBA" id="ARBA00093462"/>
    </source>
</evidence>
<evidence type="ECO:0000256" key="2">
    <source>
        <dbReference type="SAM" id="MobiDB-lite"/>
    </source>
</evidence>
<evidence type="ECO:0000313" key="6">
    <source>
        <dbReference type="Proteomes" id="UP000656813"/>
    </source>
</evidence>
<dbReference type="Gene3D" id="1.10.10.10">
    <property type="entry name" value="Winged helix-like DNA-binding domain superfamily/Winged helix DNA-binding domain"/>
    <property type="match status" value="1"/>
</dbReference>
<dbReference type="InterPro" id="IPR053162">
    <property type="entry name" value="DnaD"/>
</dbReference>
<organism evidence="5 6">
    <name type="scientific">Pullulanibacillus pueri</name>
    <dbReference type="NCBI Taxonomy" id="1437324"/>
    <lineage>
        <taxon>Bacteria</taxon>
        <taxon>Bacillati</taxon>
        <taxon>Bacillota</taxon>
        <taxon>Bacilli</taxon>
        <taxon>Bacillales</taxon>
        <taxon>Sporolactobacillaceae</taxon>
        <taxon>Pullulanibacillus</taxon>
    </lineage>
</organism>
<feature type="region of interest" description="Disordered" evidence="2">
    <location>
        <begin position="201"/>
        <end position="226"/>
    </location>
</feature>
<dbReference type="Pfam" id="PF07261">
    <property type="entry name" value="DnaB_2"/>
    <property type="match status" value="1"/>
</dbReference>
<dbReference type="RefSeq" id="WP_229745436.1">
    <property type="nucleotide sequence ID" value="NZ_BMFV01000007.1"/>
</dbReference>
<feature type="domain" description="DnaD N-terminal" evidence="4">
    <location>
        <begin position="18"/>
        <end position="115"/>
    </location>
</feature>
<dbReference type="Gene3D" id="1.10.10.630">
    <property type="entry name" value="DnaD domain-like"/>
    <property type="match status" value="1"/>
</dbReference>
<keyword evidence="6" id="KW-1185">Reference proteome</keyword>
<dbReference type="PANTHER" id="PTHR37293:SF6">
    <property type="entry name" value="DNA REPLICATION PROTEIN DNAD"/>
    <property type="match status" value="1"/>
</dbReference>
<dbReference type="Proteomes" id="UP000656813">
    <property type="component" value="Unassembled WGS sequence"/>
</dbReference>
<evidence type="ECO:0000259" key="3">
    <source>
        <dbReference type="Pfam" id="PF07261"/>
    </source>
</evidence>
<protein>
    <submittedName>
        <fullName evidence="5">DNA replication protein DnaD</fullName>
    </submittedName>
</protein>